<dbReference type="KEGG" id="lul:LPB138_08150"/>
<feature type="transmembrane region" description="Helical" evidence="1">
    <location>
        <begin position="21"/>
        <end position="40"/>
    </location>
</feature>
<dbReference type="InterPro" id="IPR026341">
    <property type="entry name" value="T9SS_type_B"/>
</dbReference>
<dbReference type="AlphaFoldDB" id="A0A1D8P7V8"/>
<accession>A0A1D8P7V8</accession>
<evidence type="ECO:0000313" key="3">
    <source>
        <dbReference type="Proteomes" id="UP000176050"/>
    </source>
</evidence>
<dbReference type="STRING" id="1850246.LPB138_08150"/>
<gene>
    <name evidence="2" type="ORF">LPB138_08150</name>
</gene>
<dbReference type="EMBL" id="CP017478">
    <property type="protein sequence ID" value="AOW20648.1"/>
    <property type="molecule type" value="Genomic_DNA"/>
</dbReference>
<proteinExistence type="predicted"/>
<dbReference type="RefSeq" id="WP_070236795.1">
    <property type="nucleotide sequence ID" value="NZ_CP017478.1"/>
</dbReference>
<keyword evidence="1" id="KW-0472">Membrane</keyword>
<organism evidence="2 3">
    <name type="scientific">Urechidicola croceus</name>
    <dbReference type="NCBI Taxonomy" id="1850246"/>
    <lineage>
        <taxon>Bacteria</taxon>
        <taxon>Pseudomonadati</taxon>
        <taxon>Bacteroidota</taxon>
        <taxon>Flavobacteriia</taxon>
        <taxon>Flavobacteriales</taxon>
        <taxon>Flavobacteriaceae</taxon>
        <taxon>Urechidicola</taxon>
    </lineage>
</organism>
<evidence type="ECO:0000313" key="2">
    <source>
        <dbReference type="EMBL" id="AOW20648.1"/>
    </source>
</evidence>
<keyword evidence="1" id="KW-0812">Transmembrane</keyword>
<sequence>MDCINKSLEGKKKYKLFNRKNTSIFIGLLIFPFLIFAQTVQSDCSNAIPICNDSGSNGTVGGFGVDDFNGASVSGCLGPGGGPSGTVESNSAWYTFTAAADGQFGFDIIPINLSEDWDFGLYGPFEETTGNCGNISTQPPVRCNYSGASGQTGIGIGGSAYSPWLDVIAGETYILMINNFSNTNTGFVLSFAGDVINDPTTDGLDCSVVNTDSYCDGEEINLDATTPNASYYVWSENGDVLAETGPILSGILATETEYNVEVFDANNTSINEESFIIGVISVNAGIGDNIDLCSSEAPLDLFTILGGNPDTGGTWSPILTSGTGVFDPEVDVLGAYTYTVESGDCIDEAIVNVNVETRVDAGANAIVEYCSTGTPVDLFDELGGTPATGGVWSPTLTSGTGVFDPSTDISGTYTYTLPGTSICPETSSFVDVTVTVSPDAGEDNLVLICSTGTPIDLFSELLGTPDSGGTWSPTLTSGTGIFDPMTDSAGIYTYTIVNGDCSDESIIDVTIENRPDAGTNGTIEFCSNEVPFDLFDALEGTPETGGVWTPTLSSGTGIFDPSIDLQGDYTYTLQGTSICPGSSSIVSVLVDVEPNAGEDNSISLCKTDAAIDLFTVLNGTPDTGGVWTPELIAGDGIFDPAIENAGDYTYTVSTAGKCAEVSAVVSISLSEAPIITNIDIQDFSENNILTIEVEGIVSETPFGIGDYVYSYDGVNFESDNVFENVPPGTYDIIVRDLNGCQFDAIQRNVMIVGAPRFFTPNNDSRNDTWHIINAEKFPNAMIHIYDRFGKIMTKLYPNSDGWNGYYNGHKMPSGDYWYNFVATDAEGNLVSRKGHFSLISREY</sequence>
<dbReference type="OrthoDB" id="9765926at2"/>
<evidence type="ECO:0000256" key="1">
    <source>
        <dbReference type="SAM" id="Phobius"/>
    </source>
</evidence>
<dbReference type="Pfam" id="PF13585">
    <property type="entry name" value="CHU_C"/>
    <property type="match status" value="1"/>
</dbReference>
<keyword evidence="1" id="KW-1133">Transmembrane helix</keyword>
<dbReference type="NCBIfam" id="TIGR04131">
    <property type="entry name" value="Bac_Flav_CTERM"/>
    <property type="match status" value="1"/>
</dbReference>
<reference evidence="2 3" key="1">
    <citation type="submission" date="2016-10" db="EMBL/GenBank/DDBJ databases">
        <title>Lutibacter sp. LPB0138, isolated from marine gastropod.</title>
        <authorList>
            <person name="Kim E."/>
            <person name="Yi H."/>
        </authorList>
    </citation>
    <scope>NUCLEOTIDE SEQUENCE [LARGE SCALE GENOMIC DNA]</scope>
    <source>
        <strain evidence="2 3">LPB0138</strain>
    </source>
</reference>
<evidence type="ECO:0008006" key="4">
    <source>
        <dbReference type="Google" id="ProtNLM"/>
    </source>
</evidence>
<keyword evidence="3" id="KW-1185">Reference proteome</keyword>
<dbReference type="Proteomes" id="UP000176050">
    <property type="component" value="Chromosome"/>
</dbReference>
<name>A0A1D8P7V8_9FLAO</name>
<protein>
    <recommendedName>
        <fullName evidence="4">Ig-like domain-containing protein</fullName>
    </recommendedName>
</protein>